<feature type="transmembrane region" description="Helical" evidence="11">
    <location>
        <begin position="308"/>
        <end position="326"/>
    </location>
</feature>
<evidence type="ECO:0000256" key="5">
    <source>
        <dbReference type="ARBA" id="ARBA00022519"/>
    </source>
</evidence>
<evidence type="ECO:0000313" key="13">
    <source>
        <dbReference type="Proteomes" id="UP000184485"/>
    </source>
</evidence>
<proteinExistence type="predicted"/>
<evidence type="ECO:0000256" key="4">
    <source>
        <dbReference type="ARBA" id="ARBA00022475"/>
    </source>
</evidence>
<keyword evidence="6 11" id="KW-0812">Transmembrane</keyword>
<protein>
    <recommendedName>
        <fullName evidence="10">Autoinducer 2 import system permease protein LsrC</fullName>
    </recommendedName>
</protein>
<evidence type="ECO:0000256" key="3">
    <source>
        <dbReference type="ARBA" id="ARBA00022448"/>
    </source>
</evidence>
<gene>
    <name evidence="12" type="ORF">SAMN02745157_3813</name>
</gene>
<organism evidence="12 13">
    <name type="scientific">Kaistia soli DSM 19436</name>
    <dbReference type="NCBI Taxonomy" id="1122133"/>
    <lineage>
        <taxon>Bacteria</taxon>
        <taxon>Pseudomonadati</taxon>
        <taxon>Pseudomonadota</taxon>
        <taxon>Alphaproteobacteria</taxon>
        <taxon>Hyphomicrobiales</taxon>
        <taxon>Kaistiaceae</taxon>
        <taxon>Kaistia</taxon>
    </lineage>
</organism>
<accession>A0A1M5IA35</accession>
<evidence type="ECO:0000256" key="6">
    <source>
        <dbReference type="ARBA" id="ARBA00022692"/>
    </source>
</evidence>
<evidence type="ECO:0000256" key="2">
    <source>
        <dbReference type="ARBA" id="ARBA00011262"/>
    </source>
</evidence>
<comment type="subcellular location">
    <subcellularLocation>
        <location evidence="1">Cell membrane</location>
        <topology evidence="1">Multi-pass membrane protein</topology>
    </subcellularLocation>
</comment>
<evidence type="ECO:0000256" key="8">
    <source>
        <dbReference type="ARBA" id="ARBA00023136"/>
    </source>
</evidence>
<dbReference type="CDD" id="cd06579">
    <property type="entry name" value="TM_PBP1_transp_AraH_like"/>
    <property type="match status" value="1"/>
</dbReference>
<keyword evidence="4" id="KW-1003">Cell membrane</keyword>
<dbReference type="GO" id="GO:0005886">
    <property type="term" value="C:plasma membrane"/>
    <property type="evidence" value="ECO:0007669"/>
    <property type="project" value="UniProtKB-SubCell"/>
</dbReference>
<evidence type="ECO:0000256" key="7">
    <source>
        <dbReference type="ARBA" id="ARBA00022989"/>
    </source>
</evidence>
<keyword evidence="5" id="KW-0997">Cell inner membrane</keyword>
<dbReference type="Proteomes" id="UP000184485">
    <property type="component" value="Unassembled WGS sequence"/>
</dbReference>
<sequence>MTTTGTRRSALSNWRFWFAHNSGVLTAAALFVAMFTLYISNHSAGLTPAVATTAANKAVLLALVAMAQTLPVLTRGLDLSVGMVFVMANCIASVIVVGTVGEGLLGILAVLAIGALAGFINGAIVVWGRLQPIITTLATGAVYYGISLFVRPGPGGDVQSDIADFLTGQLFDTVPAALVVLLFVVLVVWIPYRRSVLGRAAYAVGSNEQAAYMSGVPVQRAKLLAYTLAGLLASVAGLMLTFNTYSGEASAPIAGSYTLNSIAAVVIGGTSLFGGWGSAIGSIFGAFVLRTIEDLLFVFDLPPLWQPLFQGVVLLIAVSLGALRILRVRNRLELFS</sequence>
<name>A0A1M5IA35_9HYPH</name>
<reference evidence="12 13" key="1">
    <citation type="submission" date="2016-11" db="EMBL/GenBank/DDBJ databases">
        <authorList>
            <person name="Jaros S."/>
            <person name="Januszkiewicz K."/>
            <person name="Wedrychowicz H."/>
        </authorList>
    </citation>
    <scope>NUCLEOTIDE SEQUENCE [LARGE SCALE GENOMIC DNA]</scope>
    <source>
        <strain evidence="12 13">DSM 19436</strain>
    </source>
</reference>
<evidence type="ECO:0000256" key="1">
    <source>
        <dbReference type="ARBA" id="ARBA00004651"/>
    </source>
</evidence>
<dbReference type="GO" id="GO:0022857">
    <property type="term" value="F:transmembrane transporter activity"/>
    <property type="evidence" value="ECO:0007669"/>
    <property type="project" value="InterPro"/>
</dbReference>
<comment type="function">
    <text evidence="9">Part of the ABC transporter complex LsrABCD involved in autoinducer 2 (AI-2) import. Probably responsible for the translocation of the substrate across the membrane.</text>
</comment>
<feature type="transmembrane region" description="Helical" evidence="11">
    <location>
        <begin position="104"/>
        <end position="127"/>
    </location>
</feature>
<dbReference type="Pfam" id="PF02653">
    <property type="entry name" value="BPD_transp_2"/>
    <property type="match status" value="1"/>
</dbReference>
<evidence type="ECO:0000256" key="11">
    <source>
        <dbReference type="SAM" id="Phobius"/>
    </source>
</evidence>
<dbReference type="PANTHER" id="PTHR32196:SF29">
    <property type="entry name" value="AUTOINDUCER 2 IMPORT SYSTEM PERMEASE PROTEIN LSRC"/>
    <property type="match status" value="1"/>
</dbReference>
<keyword evidence="7 11" id="KW-1133">Transmembrane helix</keyword>
<dbReference type="STRING" id="1122133.SAMN02745157_3813"/>
<feature type="transmembrane region" description="Helical" evidence="11">
    <location>
        <begin position="46"/>
        <end position="67"/>
    </location>
</feature>
<comment type="subunit">
    <text evidence="2">The complex is composed of two ATP-binding proteins (LsrA), two transmembrane proteins (LsrC and LsrD) and a solute-binding protein (LsrB).</text>
</comment>
<feature type="transmembrane region" description="Helical" evidence="11">
    <location>
        <begin position="79"/>
        <end position="97"/>
    </location>
</feature>
<dbReference type="PANTHER" id="PTHR32196">
    <property type="entry name" value="ABC TRANSPORTER PERMEASE PROTEIN YPHD-RELATED-RELATED"/>
    <property type="match status" value="1"/>
</dbReference>
<evidence type="ECO:0000256" key="9">
    <source>
        <dbReference type="ARBA" id="ARBA00025439"/>
    </source>
</evidence>
<keyword evidence="8 11" id="KW-0472">Membrane</keyword>
<dbReference type="InterPro" id="IPR001851">
    <property type="entry name" value="ABC_transp_permease"/>
</dbReference>
<feature type="transmembrane region" description="Helical" evidence="11">
    <location>
        <begin position="133"/>
        <end position="150"/>
    </location>
</feature>
<feature type="transmembrane region" description="Helical" evidence="11">
    <location>
        <begin position="223"/>
        <end position="242"/>
    </location>
</feature>
<evidence type="ECO:0000256" key="10">
    <source>
        <dbReference type="ARBA" id="ARBA00039382"/>
    </source>
</evidence>
<evidence type="ECO:0000313" key="12">
    <source>
        <dbReference type="EMBL" id="SHG25111.1"/>
    </source>
</evidence>
<feature type="transmembrane region" description="Helical" evidence="11">
    <location>
        <begin position="16"/>
        <end position="39"/>
    </location>
</feature>
<feature type="transmembrane region" description="Helical" evidence="11">
    <location>
        <begin position="262"/>
        <end position="288"/>
    </location>
</feature>
<dbReference type="AlphaFoldDB" id="A0A1M5IA35"/>
<keyword evidence="13" id="KW-1185">Reference proteome</keyword>
<keyword evidence="3" id="KW-0813">Transport</keyword>
<dbReference type="EMBL" id="FQUP01000004">
    <property type="protein sequence ID" value="SHG25111.1"/>
    <property type="molecule type" value="Genomic_DNA"/>
</dbReference>
<feature type="transmembrane region" description="Helical" evidence="11">
    <location>
        <begin position="170"/>
        <end position="192"/>
    </location>
</feature>